<keyword evidence="1" id="KW-0732">Signal</keyword>
<dbReference type="VEuPathDB" id="FungiDB:PV07_05525"/>
<dbReference type="HOGENOM" id="CLU_121511_0_0_1"/>
<evidence type="ECO:0000313" key="2">
    <source>
        <dbReference type="EMBL" id="KIW29736.1"/>
    </source>
</evidence>
<reference evidence="2 3" key="1">
    <citation type="submission" date="2015-01" db="EMBL/GenBank/DDBJ databases">
        <title>The Genome Sequence of Cladophialophora immunda CBS83496.</title>
        <authorList>
            <consortium name="The Broad Institute Genomics Platform"/>
            <person name="Cuomo C."/>
            <person name="de Hoog S."/>
            <person name="Gorbushina A."/>
            <person name="Stielow B."/>
            <person name="Teixiera M."/>
            <person name="Abouelleil A."/>
            <person name="Chapman S.B."/>
            <person name="Priest M."/>
            <person name="Young S.K."/>
            <person name="Wortman J."/>
            <person name="Nusbaum C."/>
            <person name="Birren B."/>
        </authorList>
    </citation>
    <scope>NUCLEOTIDE SEQUENCE [LARGE SCALE GENOMIC DNA]</scope>
    <source>
        <strain evidence="2 3">CBS 83496</strain>
    </source>
</reference>
<dbReference type="GeneID" id="27344719"/>
<dbReference type="Proteomes" id="UP000054466">
    <property type="component" value="Unassembled WGS sequence"/>
</dbReference>
<evidence type="ECO:0008006" key="4">
    <source>
        <dbReference type="Google" id="ProtNLM"/>
    </source>
</evidence>
<feature type="chain" id="PRO_5002237946" description="Ubiquitin 3 binding protein But2 C-terminal domain-containing protein" evidence="1">
    <location>
        <begin position="21"/>
        <end position="175"/>
    </location>
</feature>
<organism evidence="2 3">
    <name type="scientific">Cladophialophora immunda</name>
    <dbReference type="NCBI Taxonomy" id="569365"/>
    <lineage>
        <taxon>Eukaryota</taxon>
        <taxon>Fungi</taxon>
        <taxon>Dikarya</taxon>
        <taxon>Ascomycota</taxon>
        <taxon>Pezizomycotina</taxon>
        <taxon>Eurotiomycetes</taxon>
        <taxon>Chaetothyriomycetidae</taxon>
        <taxon>Chaetothyriales</taxon>
        <taxon>Herpotrichiellaceae</taxon>
        <taxon>Cladophialophora</taxon>
    </lineage>
</organism>
<dbReference type="AlphaFoldDB" id="A0A0D1ZP09"/>
<evidence type="ECO:0000313" key="3">
    <source>
        <dbReference type="Proteomes" id="UP000054466"/>
    </source>
</evidence>
<feature type="signal peptide" evidence="1">
    <location>
        <begin position="1"/>
        <end position="20"/>
    </location>
</feature>
<dbReference type="RefSeq" id="XP_016249952.1">
    <property type="nucleotide sequence ID" value="XM_016392433.1"/>
</dbReference>
<protein>
    <recommendedName>
        <fullName evidence="4">Ubiquitin 3 binding protein But2 C-terminal domain-containing protein</fullName>
    </recommendedName>
</protein>
<sequence>MQLPTLAVTILALQALGISAVALKARLTPQQNDCNLPEGDPQGADCVTKLRIRQDGGLPLGLTSITVGTATTSSGDLVPISVPYTLSHDPTVPLSGSGTTVFDSSLKSATLVAVDVRSSSLAAFSSAQCTFYTASVDLGDGDSACDGDSVASASTADGTKVAFSEPVICMTCCYS</sequence>
<dbReference type="EMBL" id="KN847042">
    <property type="protein sequence ID" value="KIW29736.1"/>
    <property type="molecule type" value="Genomic_DNA"/>
</dbReference>
<keyword evidence="3" id="KW-1185">Reference proteome</keyword>
<proteinExistence type="predicted"/>
<dbReference type="OrthoDB" id="4153500at2759"/>
<gene>
    <name evidence="2" type="ORF">PV07_05525</name>
</gene>
<accession>A0A0D1ZP09</accession>
<evidence type="ECO:0000256" key="1">
    <source>
        <dbReference type="SAM" id="SignalP"/>
    </source>
</evidence>
<name>A0A0D1ZP09_9EURO</name>